<dbReference type="InterPro" id="IPR003657">
    <property type="entry name" value="WRKY_dom"/>
</dbReference>
<dbReference type="SUPFAM" id="SSF118290">
    <property type="entry name" value="WRKY DNA-binding domain"/>
    <property type="match status" value="1"/>
</dbReference>
<keyword evidence="3" id="KW-0238">DNA-binding</keyword>
<evidence type="ECO:0000256" key="3">
    <source>
        <dbReference type="ARBA" id="ARBA00023125"/>
    </source>
</evidence>
<evidence type="ECO:0000256" key="6">
    <source>
        <dbReference type="ARBA" id="ARBA00060850"/>
    </source>
</evidence>
<keyword evidence="2" id="KW-0805">Transcription regulation</keyword>
<comment type="subcellular location">
    <subcellularLocation>
        <location evidence="1">Nucleus</location>
    </subcellularLocation>
</comment>
<evidence type="ECO:0000259" key="8">
    <source>
        <dbReference type="PROSITE" id="PS50811"/>
    </source>
</evidence>
<dbReference type="EMBL" id="JBFOLK010000005">
    <property type="protein sequence ID" value="KAL2511304.1"/>
    <property type="molecule type" value="Genomic_DNA"/>
</dbReference>
<name>A0ABD1TF02_9LAMI</name>
<dbReference type="GO" id="GO:0010150">
    <property type="term" value="P:leaf senescence"/>
    <property type="evidence" value="ECO:0007669"/>
    <property type="project" value="UniProtKB-ARBA"/>
</dbReference>
<evidence type="ECO:0000313" key="10">
    <source>
        <dbReference type="Proteomes" id="UP001604336"/>
    </source>
</evidence>
<keyword evidence="4" id="KW-0804">Transcription</keyword>
<dbReference type="Gene3D" id="2.20.25.80">
    <property type="entry name" value="WRKY domain"/>
    <property type="match status" value="1"/>
</dbReference>
<dbReference type="GO" id="GO:0010193">
    <property type="term" value="P:response to ozone"/>
    <property type="evidence" value="ECO:0007669"/>
    <property type="project" value="UniProtKB-ARBA"/>
</dbReference>
<accession>A0ABD1TF02</accession>
<evidence type="ECO:0000256" key="2">
    <source>
        <dbReference type="ARBA" id="ARBA00023015"/>
    </source>
</evidence>
<keyword evidence="5" id="KW-0539">Nucleus</keyword>
<reference evidence="10" key="1">
    <citation type="submission" date="2024-07" db="EMBL/GenBank/DDBJ databases">
        <title>Two chromosome-level genome assemblies of Korean endemic species Abeliophyllum distichum and Forsythia ovata (Oleaceae).</title>
        <authorList>
            <person name="Jang H."/>
        </authorList>
    </citation>
    <scope>NUCLEOTIDE SEQUENCE [LARGE SCALE GENOMIC DNA]</scope>
</reference>
<organism evidence="9 10">
    <name type="scientific">Abeliophyllum distichum</name>
    <dbReference type="NCBI Taxonomy" id="126358"/>
    <lineage>
        <taxon>Eukaryota</taxon>
        <taxon>Viridiplantae</taxon>
        <taxon>Streptophyta</taxon>
        <taxon>Embryophyta</taxon>
        <taxon>Tracheophyta</taxon>
        <taxon>Spermatophyta</taxon>
        <taxon>Magnoliopsida</taxon>
        <taxon>eudicotyledons</taxon>
        <taxon>Gunneridae</taxon>
        <taxon>Pentapetalae</taxon>
        <taxon>asterids</taxon>
        <taxon>lamiids</taxon>
        <taxon>Lamiales</taxon>
        <taxon>Oleaceae</taxon>
        <taxon>Forsythieae</taxon>
        <taxon>Abeliophyllum</taxon>
    </lineage>
</organism>
<evidence type="ECO:0000256" key="7">
    <source>
        <dbReference type="SAM" id="MobiDB-lite"/>
    </source>
</evidence>
<gene>
    <name evidence="9" type="ORF">Adt_16904</name>
</gene>
<evidence type="ECO:0000313" key="9">
    <source>
        <dbReference type="EMBL" id="KAL2511304.1"/>
    </source>
</evidence>
<dbReference type="InterPro" id="IPR036576">
    <property type="entry name" value="WRKY_dom_sf"/>
</dbReference>
<keyword evidence="10" id="KW-1185">Reference proteome</keyword>
<feature type="region of interest" description="Disordered" evidence="7">
    <location>
        <begin position="77"/>
        <end position="99"/>
    </location>
</feature>
<dbReference type="PANTHER" id="PTHR32096:SF36">
    <property type="entry name" value="WRKY TRANSCRIPTION FACTOR 41-RELATED"/>
    <property type="match status" value="1"/>
</dbReference>
<dbReference type="AlphaFoldDB" id="A0ABD1TF02"/>
<dbReference type="InterPro" id="IPR044810">
    <property type="entry name" value="WRKY_plant"/>
</dbReference>
<dbReference type="GO" id="GO:0005634">
    <property type="term" value="C:nucleus"/>
    <property type="evidence" value="ECO:0007669"/>
    <property type="project" value="UniProtKB-SubCell"/>
</dbReference>
<comment type="caution">
    <text evidence="9">The sequence shown here is derived from an EMBL/GenBank/DDBJ whole genome shotgun (WGS) entry which is preliminary data.</text>
</comment>
<feature type="domain" description="WRKY" evidence="8">
    <location>
        <begin position="122"/>
        <end position="185"/>
    </location>
</feature>
<dbReference type="PROSITE" id="PS50811">
    <property type="entry name" value="WRKY"/>
    <property type="match status" value="1"/>
</dbReference>
<evidence type="ECO:0000256" key="4">
    <source>
        <dbReference type="ARBA" id="ARBA00023163"/>
    </source>
</evidence>
<evidence type="ECO:0000256" key="5">
    <source>
        <dbReference type="ARBA" id="ARBA00023242"/>
    </source>
</evidence>
<protein>
    <submittedName>
        <fullName evidence="9">WRKY transcription factor 41</fullName>
    </submittedName>
</protein>
<dbReference type="PANTHER" id="PTHR32096">
    <property type="entry name" value="WRKY TRANSCRIPTION FACTOR 30-RELATED-RELATED"/>
    <property type="match status" value="1"/>
</dbReference>
<dbReference type="GO" id="GO:0042542">
    <property type="term" value="P:response to hydrogen peroxide"/>
    <property type="evidence" value="ECO:0007669"/>
    <property type="project" value="UniProtKB-ARBA"/>
</dbReference>
<dbReference type="GO" id="GO:0003677">
    <property type="term" value="F:DNA binding"/>
    <property type="evidence" value="ECO:0007669"/>
    <property type="project" value="UniProtKB-KW"/>
</dbReference>
<dbReference type="SMART" id="SM00774">
    <property type="entry name" value="WRKY"/>
    <property type="match status" value="1"/>
</dbReference>
<dbReference type="Proteomes" id="UP001604336">
    <property type="component" value="Unassembled WGS sequence"/>
</dbReference>
<dbReference type="FunFam" id="2.20.25.80:FF:000009">
    <property type="entry name" value="WRKY transcription factor 53"/>
    <property type="match status" value="1"/>
</dbReference>
<comment type="similarity">
    <text evidence="6">Belongs to the WRKY group III family.</text>
</comment>
<dbReference type="GO" id="GO:0009751">
    <property type="term" value="P:response to salicylic acid"/>
    <property type="evidence" value="ECO:0007669"/>
    <property type="project" value="UniProtKB-ARBA"/>
</dbReference>
<sequence length="347" mass="39228">MEKIGTLECKNIISELTQGRELANQLKNHLHPAKSRETCGSLVEKILSSYENALSVLNCMAMLGGTASVSAPILESPNSLAGSPSSDGSNPFSKDQNQTDVFKKRKILPKWNEEVRVCSGTGLEGPLDDGYNWRKYGQKDILGATFPRAYYRCTHRHTQGCLATKQVQKSDEDPSVFEVNYRGRHTCMQERLKQNKEDYNVQKEEDSNHRHAEEIVISNEPGIKVETPDLNPMEEIFPSFSFPSTPIVSDDLETKFFLEPAKESNFTESYSPPFISPATSECNYFSESLCQMNDFWVDHNLQSSESDFTNIISTTTSVTNSPFRDWDFTTDPLEFDPSFPLDTSKYF</sequence>
<evidence type="ECO:0000256" key="1">
    <source>
        <dbReference type="ARBA" id="ARBA00004123"/>
    </source>
</evidence>
<proteinExistence type="inferred from homology"/>
<dbReference type="Pfam" id="PF03106">
    <property type="entry name" value="WRKY"/>
    <property type="match status" value="1"/>
</dbReference>